<feature type="signal peptide" evidence="2">
    <location>
        <begin position="1"/>
        <end position="24"/>
    </location>
</feature>
<dbReference type="PANTHER" id="PTHR45726">
    <property type="entry name" value="LEUKOTRIENE A-4 HYDROLASE"/>
    <property type="match status" value="1"/>
</dbReference>
<dbReference type="CDD" id="cd09604">
    <property type="entry name" value="M1_APN_like"/>
    <property type="match status" value="1"/>
</dbReference>
<feature type="chain" id="PRO_5021899896" evidence="2">
    <location>
        <begin position="25"/>
        <end position="439"/>
    </location>
</feature>
<accession>A0A561BSP3</accession>
<dbReference type="Proteomes" id="UP000318380">
    <property type="component" value="Unassembled WGS sequence"/>
</dbReference>
<gene>
    <name evidence="3" type="ORF">FB561_3000</name>
</gene>
<dbReference type="PANTHER" id="PTHR45726:SF3">
    <property type="entry name" value="LEUKOTRIENE A-4 HYDROLASE"/>
    <property type="match status" value="1"/>
</dbReference>
<organism evidence="3 4">
    <name type="scientific">Kribbella amoyensis</name>
    <dbReference type="NCBI Taxonomy" id="996641"/>
    <lineage>
        <taxon>Bacteria</taxon>
        <taxon>Bacillati</taxon>
        <taxon>Actinomycetota</taxon>
        <taxon>Actinomycetes</taxon>
        <taxon>Propionibacteriales</taxon>
        <taxon>Kribbellaceae</taxon>
        <taxon>Kribbella</taxon>
    </lineage>
</organism>
<evidence type="ECO:0000313" key="3">
    <source>
        <dbReference type="EMBL" id="TWD81876.1"/>
    </source>
</evidence>
<keyword evidence="4" id="KW-1185">Reference proteome</keyword>
<evidence type="ECO:0000313" key="4">
    <source>
        <dbReference type="Proteomes" id="UP000318380"/>
    </source>
</evidence>
<feature type="binding site" evidence="1">
    <location>
        <position position="312"/>
    </location>
    <ligand>
        <name>Zn(2+)</name>
        <dbReference type="ChEBI" id="CHEBI:29105"/>
        <note>catalytic</note>
    </ligand>
</feature>
<comment type="cofactor">
    <cofactor evidence="1">
        <name>Zn(2+)</name>
        <dbReference type="ChEBI" id="CHEBI:29105"/>
    </cofactor>
    <text evidence="1">Binds 1 zinc ion per subunit.</text>
</comment>
<evidence type="ECO:0000256" key="2">
    <source>
        <dbReference type="SAM" id="SignalP"/>
    </source>
</evidence>
<dbReference type="GO" id="GO:0046872">
    <property type="term" value="F:metal ion binding"/>
    <property type="evidence" value="ECO:0007669"/>
    <property type="project" value="UniProtKB-KW"/>
</dbReference>
<protein>
    <submittedName>
        <fullName evidence="3">Peptidase M1-like protein</fullName>
    </submittedName>
</protein>
<name>A0A561BSP3_9ACTN</name>
<dbReference type="RefSeq" id="WP_145807083.1">
    <property type="nucleotide sequence ID" value="NZ_VIVK01000001.1"/>
</dbReference>
<keyword evidence="1" id="KW-0479">Metal-binding</keyword>
<proteinExistence type="predicted"/>
<comment type="caution">
    <text evidence="3">The sequence shown here is derived from an EMBL/GenBank/DDBJ whole genome shotgun (WGS) entry which is preliminary data.</text>
</comment>
<sequence length="439" mass="47672">MRRTLVVLLVLAGLVAGPLPSAVAVGNLSRAPGDAAYDVRLRADATGTNWTGRERITFANTSDVPLTEVWLRLWGNAWDGCASPVEVSRFAGGKAATPTVNCTAVKVTLTKPLRPGKKTTVAFDVTMTAPDRAERFGRSGKYRFFGNALPVLAVRDQAGWHLEPDVGIGESYYTLASDFVVRLDHPAGLSVPATGVATRHGSTSTVSVAKQVRDFAWAAGPFQQSTTKTPAGTTVRTWWTDVVKPAAVADARTKGAAALDDFGRRFGKYPYGEVDLVLNDNWESFSGMEYPGFVLLVAPPDEEGPVVHELAHQWWYGIVGNNEYADPWLDESLAVYSSYLHWGDSQEDCWNGPLEHAISNDMGYWKQHGPGWSAYVYSYGACMLADLERVLGSPAMAKMLKDYAKAHWYGVSTPAAFKAAAQAATSKDLTAFWKDHGIS</sequence>
<keyword evidence="1" id="KW-0862">Zinc</keyword>
<evidence type="ECO:0000256" key="1">
    <source>
        <dbReference type="PIRSR" id="PIRSR634015-3"/>
    </source>
</evidence>
<dbReference type="AlphaFoldDB" id="A0A561BSP3"/>
<dbReference type="InterPro" id="IPR027268">
    <property type="entry name" value="Peptidase_M4/M1_CTD_sf"/>
</dbReference>
<feature type="binding site" evidence="1">
    <location>
        <position position="308"/>
    </location>
    <ligand>
        <name>Zn(2+)</name>
        <dbReference type="ChEBI" id="CHEBI:29105"/>
        <note>catalytic</note>
    </ligand>
</feature>
<dbReference type="SUPFAM" id="SSF55486">
    <property type="entry name" value="Metalloproteases ('zincins'), catalytic domain"/>
    <property type="match status" value="1"/>
</dbReference>
<feature type="binding site" evidence="1">
    <location>
        <position position="331"/>
    </location>
    <ligand>
        <name>Zn(2+)</name>
        <dbReference type="ChEBI" id="CHEBI:29105"/>
        <note>catalytic</note>
    </ligand>
</feature>
<dbReference type="Gene3D" id="1.10.390.10">
    <property type="entry name" value="Neutral Protease Domain 2"/>
    <property type="match status" value="1"/>
</dbReference>
<dbReference type="EMBL" id="VIVK01000001">
    <property type="protein sequence ID" value="TWD81876.1"/>
    <property type="molecule type" value="Genomic_DNA"/>
</dbReference>
<dbReference type="InterPro" id="IPR034015">
    <property type="entry name" value="M1_LTA4H"/>
</dbReference>
<reference evidence="3 4" key="1">
    <citation type="submission" date="2019-06" db="EMBL/GenBank/DDBJ databases">
        <title>Sequencing the genomes of 1000 actinobacteria strains.</title>
        <authorList>
            <person name="Klenk H.-P."/>
        </authorList>
    </citation>
    <scope>NUCLEOTIDE SEQUENCE [LARGE SCALE GENOMIC DNA]</scope>
    <source>
        <strain evidence="3 4">DSM 24683</strain>
    </source>
</reference>
<dbReference type="OrthoDB" id="100605at2"/>
<keyword evidence="2" id="KW-0732">Signal</keyword>